<evidence type="ECO:0000313" key="7">
    <source>
        <dbReference type="Proteomes" id="UP000280935"/>
    </source>
</evidence>
<keyword evidence="2 5" id="KW-0547">Nucleotide-binding</keyword>
<dbReference type="PANTHER" id="PTHR36510:SF1">
    <property type="entry name" value="GLUTAMATE--CYSTEINE LIGASE 2-RELATED"/>
    <property type="match status" value="1"/>
</dbReference>
<dbReference type="Proteomes" id="UP000280935">
    <property type="component" value="Unassembled WGS sequence"/>
</dbReference>
<comment type="caution">
    <text evidence="6">The sequence shown here is derived from an EMBL/GenBank/DDBJ whole genome shotgun (WGS) entry which is preliminary data.</text>
</comment>
<evidence type="ECO:0000256" key="1">
    <source>
        <dbReference type="ARBA" id="ARBA00022598"/>
    </source>
</evidence>
<organism evidence="6 7">
    <name type="scientific">Arachnia propionica</name>
    <dbReference type="NCBI Taxonomy" id="1750"/>
    <lineage>
        <taxon>Bacteria</taxon>
        <taxon>Bacillati</taxon>
        <taxon>Actinomycetota</taxon>
        <taxon>Actinomycetes</taxon>
        <taxon>Propionibacteriales</taxon>
        <taxon>Propionibacteriaceae</taxon>
        <taxon>Arachnia</taxon>
    </lineage>
</organism>
<evidence type="ECO:0000256" key="4">
    <source>
        <dbReference type="ARBA" id="ARBA00048819"/>
    </source>
</evidence>
<dbReference type="InterPro" id="IPR050141">
    <property type="entry name" value="GCL_type2/YbdK_subfam"/>
</dbReference>
<dbReference type="SUPFAM" id="SSF55931">
    <property type="entry name" value="Glutamine synthetase/guanido kinase"/>
    <property type="match status" value="1"/>
</dbReference>
<sequence>MEINFASSKLATLGVEWELALLDVATGEQVPVAPRVLERVADPQGGPIRGEFLDSMVELVTGVHVRVGEAIGELAGLRDQLLEWLDPEGVAPAGIGAHPFQDPRSQNATGGNPQYRRVLDSGGWWAEQLAINGLHIHVGVDDRDRALALTHALARLSPLFVALSASSPYWLGSDTGFASQRTMLFQQLPTNGLPWPLQTWEDYVAHAEDLVRAGMVTHETQIRWDVRPSAFGTVEIRAMDSVPTLMEIGALAAFAQTLVLRETRVPDGWDRPIQPWFLRENKWRAARYGARAELIQVVPGAFCTPLSEAVGFWLDELAPYAEELGCSAELADLSRILTIGPSHVRQRAVVEAGGGLQDVLRSVIDETCDGPRRSG</sequence>
<gene>
    <name evidence="6" type="ORF">EII35_06005</name>
</gene>
<comment type="catalytic activity">
    <reaction evidence="4 5">
        <text>L-cysteine + L-glutamate + ATP = gamma-L-glutamyl-L-cysteine + ADP + phosphate + H(+)</text>
        <dbReference type="Rhea" id="RHEA:13285"/>
        <dbReference type="ChEBI" id="CHEBI:15378"/>
        <dbReference type="ChEBI" id="CHEBI:29985"/>
        <dbReference type="ChEBI" id="CHEBI:30616"/>
        <dbReference type="ChEBI" id="CHEBI:35235"/>
        <dbReference type="ChEBI" id="CHEBI:43474"/>
        <dbReference type="ChEBI" id="CHEBI:58173"/>
        <dbReference type="ChEBI" id="CHEBI:456216"/>
        <dbReference type="EC" id="6.3.2.2"/>
    </reaction>
</comment>
<dbReference type="GO" id="GO:0042398">
    <property type="term" value="P:modified amino acid biosynthetic process"/>
    <property type="evidence" value="ECO:0007669"/>
    <property type="project" value="InterPro"/>
</dbReference>
<dbReference type="PANTHER" id="PTHR36510">
    <property type="entry name" value="GLUTAMATE--CYSTEINE LIGASE 2-RELATED"/>
    <property type="match status" value="1"/>
</dbReference>
<dbReference type="RefSeq" id="WP_125227554.1">
    <property type="nucleotide sequence ID" value="NZ_RQYT01000009.1"/>
</dbReference>
<dbReference type="NCBIfam" id="TIGR02050">
    <property type="entry name" value="gshA_cyan_rel"/>
    <property type="match status" value="1"/>
</dbReference>
<protein>
    <recommendedName>
        <fullName evidence="5">Putative glutamate--cysteine ligase 2</fullName>
        <ecNumber evidence="5">6.3.2.2</ecNumber>
    </recommendedName>
    <alternativeName>
        <fullName evidence="5">Gamma-glutamylcysteine synthetase 2</fullName>
        <shortName evidence="5">GCS 2</shortName>
        <shortName evidence="5">Gamma-GCS 2</shortName>
    </alternativeName>
</protein>
<dbReference type="GO" id="GO:0004357">
    <property type="term" value="F:glutamate-cysteine ligase activity"/>
    <property type="evidence" value="ECO:0007669"/>
    <property type="project" value="UniProtKB-EC"/>
</dbReference>
<dbReference type="InterPro" id="IPR014746">
    <property type="entry name" value="Gln_synth/guanido_kin_cat_dom"/>
</dbReference>
<evidence type="ECO:0000313" key="6">
    <source>
        <dbReference type="EMBL" id="RRD50111.1"/>
    </source>
</evidence>
<accession>A0A3P1WV66</accession>
<dbReference type="OrthoDB" id="9769628at2"/>
<dbReference type="HAMAP" id="MF_01609">
    <property type="entry name" value="Glu_cys_ligase_2"/>
    <property type="match status" value="1"/>
</dbReference>
<dbReference type="AlphaFoldDB" id="A0A3P1WV66"/>
<proteinExistence type="inferred from homology"/>
<dbReference type="Gene3D" id="3.30.590.20">
    <property type="match status" value="1"/>
</dbReference>
<name>A0A3P1WV66_9ACTN</name>
<comment type="function">
    <text evidence="5">ATP-dependent carboxylate-amine ligase which exhibits weak glutamate--cysteine ligase activity.</text>
</comment>
<evidence type="ECO:0000256" key="5">
    <source>
        <dbReference type="HAMAP-Rule" id="MF_01609"/>
    </source>
</evidence>
<dbReference type="EMBL" id="RQYT01000009">
    <property type="protein sequence ID" value="RRD50111.1"/>
    <property type="molecule type" value="Genomic_DNA"/>
</dbReference>
<dbReference type="Pfam" id="PF04107">
    <property type="entry name" value="GCS2"/>
    <property type="match status" value="1"/>
</dbReference>
<dbReference type="EC" id="6.3.2.2" evidence="5"/>
<comment type="similarity">
    <text evidence="5">Belongs to the glutamate--cysteine ligase type 2 family. YbdK subfamily.</text>
</comment>
<evidence type="ECO:0000256" key="2">
    <source>
        <dbReference type="ARBA" id="ARBA00022741"/>
    </source>
</evidence>
<dbReference type="InterPro" id="IPR011793">
    <property type="entry name" value="YbdK"/>
</dbReference>
<keyword evidence="3 5" id="KW-0067">ATP-binding</keyword>
<dbReference type="GO" id="GO:0005524">
    <property type="term" value="F:ATP binding"/>
    <property type="evidence" value="ECO:0007669"/>
    <property type="project" value="UniProtKB-KW"/>
</dbReference>
<keyword evidence="1 5" id="KW-0436">Ligase</keyword>
<dbReference type="InterPro" id="IPR006336">
    <property type="entry name" value="GCS2"/>
</dbReference>
<evidence type="ECO:0000256" key="3">
    <source>
        <dbReference type="ARBA" id="ARBA00022840"/>
    </source>
</evidence>
<reference evidence="6 7" key="1">
    <citation type="submission" date="2018-11" db="EMBL/GenBank/DDBJ databases">
        <title>Genomes From Bacteria Associated with the Canine Oral Cavity: a Test Case for Automated Genome-Based Taxonomic Assignment.</title>
        <authorList>
            <person name="Coil D.A."/>
            <person name="Jospin G."/>
            <person name="Darling A.E."/>
            <person name="Wallis C."/>
            <person name="Davis I.J."/>
            <person name="Harris S."/>
            <person name="Eisen J.A."/>
            <person name="Holcombe L.J."/>
            <person name="O'Flynn C."/>
        </authorList>
    </citation>
    <scope>NUCLEOTIDE SEQUENCE [LARGE SCALE GENOMIC DNA]</scope>
    <source>
        <strain evidence="6 7">OH2822_COT-296</strain>
    </source>
</reference>